<accession>A0ABU3BKW8</accession>
<keyword evidence="8" id="KW-1185">Reference proteome</keyword>
<organism evidence="7 8">
    <name type="scientific">Croceitalea vernalis</name>
    <dbReference type="NCBI Taxonomy" id="3075599"/>
    <lineage>
        <taxon>Bacteria</taxon>
        <taxon>Pseudomonadati</taxon>
        <taxon>Bacteroidota</taxon>
        <taxon>Flavobacteriia</taxon>
        <taxon>Flavobacteriales</taxon>
        <taxon>Flavobacteriaceae</taxon>
        <taxon>Croceitalea</taxon>
    </lineage>
</organism>
<evidence type="ECO:0000256" key="5">
    <source>
        <dbReference type="ARBA" id="ARBA00023157"/>
    </source>
</evidence>
<sequence length="257" mass="29792">MRILFFLAFFISITCHGNLIWSKTGHRVTGHIAEKHLTRKAKRAINDLLDGHSLAFASTFADEIKADRSFSKYSAWHYVNYPMDIRYEDSEKSKYGDVVMGIETCKHIISDKNSSREDKVFHLKMLIHLVGDLHQPMHAGKGDDRGGNDIQLQWFDEGTNLHRVWDSNLINSYGMTYYELGDELEESVDKKKKLEIQAGSLYDWVHESHQKAVEVYASVEVGEKLRYQYGYKYNKLLFEQLQKGGFRLAKVLNEIFS</sequence>
<dbReference type="Pfam" id="PF02265">
    <property type="entry name" value="S1-P1_nuclease"/>
    <property type="match status" value="1"/>
</dbReference>
<dbReference type="InterPro" id="IPR003154">
    <property type="entry name" value="S1/P1nuclease"/>
</dbReference>
<dbReference type="Proteomes" id="UP001250662">
    <property type="component" value="Unassembled WGS sequence"/>
</dbReference>
<keyword evidence="4" id="KW-0378">Hydrolase</keyword>
<evidence type="ECO:0000313" key="7">
    <source>
        <dbReference type="EMBL" id="MDT0622812.1"/>
    </source>
</evidence>
<protein>
    <submittedName>
        <fullName evidence="7">S1/P1 nuclease</fullName>
    </submittedName>
</protein>
<keyword evidence="5" id="KW-1015">Disulfide bond</keyword>
<evidence type="ECO:0000256" key="6">
    <source>
        <dbReference type="ARBA" id="ARBA00023180"/>
    </source>
</evidence>
<evidence type="ECO:0000256" key="2">
    <source>
        <dbReference type="ARBA" id="ARBA00022723"/>
    </source>
</evidence>
<keyword evidence="3" id="KW-0255">Endonuclease</keyword>
<dbReference type="PANTHER" id="PTHR33146">
    <property type="entry name" value="ENDONUCLEASE 4"/>
    <property type="match status" value="1"/>
</dbReference>
<dbReference type="PANTHER" id="PTHR33146:SF26">
    <property type="entry name" value="ENDONUCLEASE 4"/>
    <property type="match status" value="1"/>
</dbReference>
<dbReference type="SUPFAM" id="SSF48537">
    <property type="entry name" value="Phospholipase C/P1 nuclease"/>
    <property type="match status" value="1"/>
</dbReference>
<reference evidence="7 8" key="1">
    <citation type="submission" date="2023-09" db="EMBL/GenBank/DDBJ databases">
        <authorList>
            <person name="Rey-Velasco X."/>
        </authorList>
    </citation>
    <scope>NUCLEOTIDE SEQUENCE [LARGE SCALE GENOMIC DNA]</scope>
    <source>
        <strain evidence="7 8">P007</strain>
    </source>
</reference>
<dbReference type="CDD" id="cd11010">
    <property type="entry name" value="S1-P1_nuclease"/>
    <property type="match status" value="1"/>
</dbReference>
<keyword evidence="6" id="KW-0325">Glycoprotein</keyword>
<comment type="caution">
    <text evidence="7">The sequence shown here is derived from an EMBL/GenBank/DDBJ whole genome shotgun (WGS) entry which is preliminary data.</text>
</comment>
<evidence type="ECO:0000256" key="4">
    <source>
        <dbReference type="ARBA" id="ARBA00022801"/>
    </source>
</evidence>
<keyword evidence="1" id="KW-0540">Nuclease</keyword>
<dbReference type="Gene3D" id="1.10.575.10">
    <property type="entry name" value="P1 Nuclease"/>
    <property type="match status" value="1"/>
</dbReference>
<dbReference type="EMBL" id="JAVRHU010000005">
    <property type="protein sequence ID" value="MDT0622812.1"/>
    <property type="molecule type" value="Genomic_DNA"/>
</dbReference>
<evidence type="ECO:0000256" key="3">
    <source>
        <dbReference type="ARBA" id="ARBA00022759"/>
    </source>
</evidence>
<keyword evidence="2" id="KW-0479">Metal-binding</keyword>
<name>A0ABU3BKW8_9FLAO</name>
<evidence type="ECO:0000313" key="8">
    <source>
        <dbReference type="Proteomes" id="UP001250662"/>
    </source>
</evidence>
<gene>
    <name evidence="7" type="ORF">RM520_14375</name>
</gene>
<dbReference type="InterPro" id="IPR008947">
    <property type="entry name" value="PLipase_C/P1_nuclease_dom_sf"/>
</dbReference>
<dbReference type="RefSeq" id="WP_311386255.1">
    <property type="nucleotide sequence ID" value="NZ_JAVRHU010000005.1"/>
</dbReference>
<proteinExistence type="predicted"/>
<evidence type="ECO:0000256" key="1">
    <source>
        <dbReference type="ARBA" id="ARBA00022722"/>
    </source>
</evidence>